<protein>
    <submittedName>
        <fullName evidence="2">Uncharacterized protein</fullName>
    </submittedName>
</protein>
<evidence type="ECO:0000313" key="3">
    <source>
        <dbReference type="Proteomes" id="UP001164746"/>
    </source>
</evidence>
<evidence type="ECO:0000256" key="1">
    <source>
        <dbReference type="SAM" id="MobiDB-lite"/>
    </source>
</evidence>
<feature type="region of interest" description="Disordered" evidence="1">
    <location>
        <begin position="1"/>
        <end position="83"/>
    </location>
</feature>
<name>A0ABY7EA72_MYAAR</name>
<sequence>MSNKKRGRTAAASNTVPIQQPLPPVGGQKGHGRGLSANFGDNNDTMPAVDTKRLPPVMDRNEDTEVKKKKKKKKKNKEEREQD</sequence>
<dbReference type="Proteomes" id="UP001164746">
    <property type="component" value="Chromosome 5"/>
</dbReference>
<evidence type="ECO:0000313" key="2">
    <source>
        <dbReference type="EMBL" id="WAR05837.1"/>
    </source>
</evidence>
<reference evidence="2" key="1">
    <citation type="submission" date="2022-11" db="EMBL/GenBank/DDBJ databases">
        <title>Centuries of genome instability and evolution in soft-shell clam transmissible cancer (bioRxiv).</title>
        <authorList>
            <person name="Hart S.F.M."/>
            <person name="Yonemitsu M.A."/>
            <person name="Giersch R.M."/>
            <person name="Beal B.F."/>
            <person name="Arriagada G."/>
            <person name="Davis B.W."/>
            <person name="Ostrander E.A."/>
            <person name="Goff S.P."/>
            <person name="Metzger M.J."/>
        </authorList>
    </citation>
    <scope>NUCLEOTIDE SEQUENCE</scope>
    <source>
        <strain evidence="2">MELC-2E11</strain>
        <tissue evidence="2">Siphon/mantle</tissue>
    </source>
</reference>
<accession>A0ABY7EA72</accession>
<gene>
    <name evidence="2" type="ORF">MAR_021206</name>
</gene>
<proteinExistence type="predicted"/>
<organism evidence="2 3">
    <name type="scientific">Mya arenaria</name>
    <name type="common">Soft-shell clam</name>
    <dbReference type="NCBI Taxonomy" id="6604"/>
    <lineage>
        <taxon>Eukaryota</taxon>
        <taxon>Metazoa</taxon>
        <taxon>Spiralia</taxon>
        <taxon>Lophotrochozoa</taxon>
        <taxon>Mollusca</taxon>
        <taxon>Bivalvia</taxon>
        <taxon>Autobranchia</taxon>
        <taxon>Heteroconchia</taxon>
        <taxon>Euheterodonta</taxon>
        <taxon>Imparidentia</taxon>
        <taxon>Neoheterodontei</taxon>
        <taxon>Myida</taxon>
        <taxon>Myoidea</taxon>
        <taxon>Myidae</taxon>
        <taxon>Mya</taxon>
    </lineage>
</organism>
<keyword evidence="3" id="KW-1185">Reference proteome</keyword>
<dbReference type="EMBL" id="CP111016">
    <property type="protein sequence ID" value="WAR05837.1"/>
    <property type="molecule type" value="Genomic_DNA"/>
</dbReference>